<dbReference type="Proteomes" id="UP001594351">
    <property type="component" value="Unassembled WGS sequence"/>
</dbReference>
<evidence type="ECO:0000313" key="2">
    <source>
        <dbReference type="EMBL" id="MFC1849718.1"/>
    </source>
</evidence>
<dbReference type="InterPro" id="IPR013216">
    <property type="entry name" value="Methyltransf_11"/>
</dbReference>
<dbReference type="Gene3D" id="3.40.50.150">
    <property type="entry name" value="Vaccinia Virus protein VP39"/>
    <property type="match status" value="1"/>
</dbReference>
<gene>
    <name evidence="2" type="ORF">ACFL27_05860</name>
</gene>
<comment type="caution">
    <text evidence="2">The sequence shown here is derived from an EMBL/GenBank/DDBJ whole genome shotgun (WGS) entry which is preliminary data.</text>
</comment>
<dbReference type="PANTHER" id="PTHR43861:SF1">
    <property type="entry name" value="TRANS-ACONITATE 2-METHYLTRANSFERASE"/>
    <property type="match status" value="1"/>
</dbReference>
<protein>
    <submittedName>
        <fullName evidence="2">Class I SAM-dependent methyltransferase</fullName>
        <ecNumber evidence="2">2.1.1.222</ecNumber>
        <ecNumber evidence="2">2.1.1.64</ecNumber>
    </submittedName>
</protein>
<dbReference type="PANTHER" id="PTHR43861">
    <property type="entry name" value="TRANS-ACONITATE 2-METHYLTRANSFERASE-RELATED"/>
    <property type="match status" value="1"/>
</dbReference>
<organism evidence="2 3">
    <name type="scientific">candidate division CSSED10-310 bacterium</name>
    <dbReference type="NCBI Taxonomy" id="2855610"/>
    <lineage>
        <taxon>Bacteria</taxon>
        <taxon>Bacteria division CSSED10-310</taxon>
    </lineage>
</organism>
<proteinExistence type="predicted"/>
<name>A0ABV6YUG2_UNCC1</name>
<evidence type="ECO:0000259" key="1">
    <source>
        <dbReference type="Pfam" id="PF08241"/>
    </source>
</evidence>
<dbReference type="GO" id="GO:0032259">
    <property type="term" value="P:methylation"/>
    <property type="evidence" value="ECO:0007669"/>
    <property type="project" value="UniProtKB-KW"/>
</dbReference>
<dbReference type="EC" id="2.1.1.222" evidence="2"/>
<dbReference type="GO" id="GO:0061542">
    <property type="term" value="F:3-demethylubiquinol 3-O-methyltransferase activity"/>
    <property type="evidence" value="ECO:0007669"/>
    <property type="project" value="UniProtKB-EC"/>
</dbReference>
<dbReference type="Pfam" id="PF08241">
    <property type="entry name" value="Methyltransf_11"/>
    <property type="match status" value="1"/>
</dbReference>
<dbReference type="EC" id="2.1.1.64" evidence="2"/>
<dbReference type="GO" id="GO:0102208">
    <property type="term" value="F:2-polyprenyl-6-hydroxyphenol methylase activity"/>
    <property type="evidence" value="ECO:0007669"/>
    <property type="project" value="UniProtKB-EC"/>
</dbReference>
<keyword evidence="2" id="KW-0808">Transferase</keyword>
<evidence type="ECO:0000313" key="3">
    <source>
        <dbReference type="Proteomes" id="UP001594351"/>
    </source>
</evidence>
<sequence>MNYERIYEYRFKEIPQTSRAEIWRVITPFIEAKLKFPRVILDPAAGRGEFLNASQATEKWAVDPSAQIKQYGAQSLRIIQQDIREVDLPDNYFDGIFLSNFLEHLPSPEAIAQLLLKMYQALQPGKRLVVMGPNFKRLLKQYFDCADHIVPLTEISAAEQLYGAGFTLVEITKTFLPYTFRGWLPPSPMLTRFYLKMPLLWLLFGKQYLIVAQKP</sequence>
<dbReference type="InterPro" id="IPR029063">
    <property type="entry name" value="SAM-dependent_MTases_sf"/>
</dbReference>
<accession>A0ABV6YUG2</accession>
<dbReference type="SUPFAM" id="SSF53335">
    <property type="entry name" value="S-adenosyl-L-methionine-dependent methyltransferases"/>
    <property type="match status" value="1"/>
</dbReference>
<reference evidence="2 3" key="1">
    <citation type="submission" date="2024-09" db="EMBL/GenBank/DDBJ databases">
        <title>Laminarin stimulates single cell rates of sulfate reduction while oxygen inhibits transcriptomic activity in coastal marine sediment.</title>
        <authorList>
            <person name="Lindsay M."/>
            <person name="Orcutt B."/>
            <person name="Emerson D."/>
            <person name="Stepanauskas R."/>
            <person name="D'Angelo T."/>
        </authorList>
    </citation>
    <scope>NUCLEOTIDE SEQUENCE [LARGE SCALE GENOMIC DNA]</scope>
    <source>
        <strain evidence="2">SAG AM-311-K15</strain>
    </source>
</reference>
<dbReference type="CDD" id="cd02440">
    <property type="entry name" value="AdoMet_MTases"/>
    <property type="match status" value="1"/>
</dbReference>
<keyword evidence="3" id="KW-1185">Reference proteome</keyword>
<dbReference type="EMBL" id="JBHPBY010000055">
    <property type="protein sequence ID" value="MFC1849718.1"/>
    <property type="molecule type" value="Genomic_DNA"/>
</dbReference>
<keyword evidence="2" id="KW-0489">Methyltransferase</keyword>
<feature type="domain" description="Methyltransferase type 11" evidence="1">
    <location>
        <begin position="41"/>
        <end position="129"/>
    </location>
</feature>